<evidence type="ECO:0000313" key="2">
    <source>
        <dbReference type="EMBL" id="KLN58846.1"/>
    </source>
</evidence>
<comment type="caution">
    <text evidence="2">The sequence shown here is derived from an EMBL/GenBank/DDBJ whole genome shotgun (WGS) entry which is preliminary data.</text>
</comment>
<dbReference type="EMBL" id="LAQL01000053">
    <property type="protein sequence ID" value="KLN58846.1"/>
    <property type="molecule type" value="Genomic_DNA"/>
</dbReference>
<proteinExistence type="predicted"/>
<dbReference type="InterPro" id="IPR052909">
    <property type="entry name" value="Transposase_6_like"/>
</dbReference>
<dbReference type="PANTHER" id="PTHR46637:SF1">
    <property type="entry name" value="BLL5188 PROTEIN"/>
    <property type="match status" value="1"/>
</dbReference>
<dbReference type="Pfam" id="PF13340">
    <property type="entry name" value="DUF4096"/>
    <property type="match status" value="1"/>
</dbReference>
<dbReference type="InterPro" id="IPR025161">
    <property type="entry name" value="IS402-like_dom"/>
</dbReference>
<feature type="domain" description="Insertion element IS402-like" evidence="1">
    <location>
        <begin position="6"/>
        <end position="77"/>
    </location>
</feature>
<gene>
    <name evidence="2" type="ORF">WH96_20850</name>
</gene>
<sequence>MARFDLSDAEWLVIEPLLSKKGRGPARRDDRVILNGIFYILRTGAPWRDLPERYGPHTTVYNRYVRWGERGIWKGIFDALVTECDDALIFIDGSIVKAHRAAAGSKKGNWRKVLAAHAEVAQVKFMRL</sequence>
<accession>A0A0H2M9K2</accession>
<keyword evidence="3" id="KW-1185">Reference proteome</keyword>
<organism evidence="2 3">
    <name type="scientific">Kiloniella spongiae</name>
    <dbReference type="NCBI Taxonomy" id="1489064"/>
    <lineage>
        <taxon>Bacteria</taxon>
        <taxon>Pseudomonadati</taxon>
        <taxon>Pseudomonadota</taxon>
        <taxon>Alphaproteobacteria</taxon>
        <taxon>Rhodospirillales</taxon>
        <taxon>Kiloniellaceae</taxon>
        <taxon>Kiloniella</taxon>
    </lineage>
</organism>
<dbReference type="NCBIfam" id="NF033580">
    <property type="entry name" value="transpos_IS5_3"/>
    <property type="match status" value="1"/>
</dbReference>
<evidence type="ECO:0000313" key="3">
    <source>
        <dbReference type="Proteomes" id="UP000035444"/>
    </source>
</evidence>
<dbReference type="Proteomes" id="UP000035444">
    <property type="component" value="Unassembled WGS sequence"/>
</dbReference>
<evidence type="ECO:0000259" key="1">
    <source>
        <dbReference type="Pfam" id="PF13340"/>
    </source>
</evidence>
<name>A0A0H2M9K2_9PROT</name>
<reference evidence="2 3" key="1">
    <citation type="submission" date="2015-03" db="EMBL/GenBank/DDBJ databases">
        <title>Genome Sequence of Kiloniella spongiae MEBiC09566, isolated from a marine sponge.</title>
        <authorList>
            <person name="Shao Z."/>
            <person name="Wang L."/>
            <person name="Li X."/>
        </authorList>
    </citation>
    <scope>NUCLEOTIDE SEQUENCE [LARGE SCALE GENOMIC DNA]</scope>
    <source>
        <strain evidence="2 3">MEBiC09566</strain>
    </source>
</reference>
<protein>
    <submittedName>
        <fullName evidence="2">Transposase</fullName>
    </submittedName>
</protein>
<dbReference type="PATRIC" id="fig|1489064.4.peg.3056"/>
<dbReference type="STRING" id="1489064.WH96_20850"/>
<dbReference type="PANTHER" id="PTHR46637">
    <property type="entry name" value="TIS1421-TRANSPOSASE PROTEIN A"/>
    <property type="match status" value="1"/>
</dbReference>
<dbReference type="AlphaFoldDB" id="A0A0H2M9K2"/>